<organism evidence="7 8">
    <name type="scientific">Catenovulum maritimum</name>
    <dbReference type="NCBI Taxonomy" id="1513271"/>
    <lineage>
        <taxon>Bacteria</taxon>
        <taxon>Pseudomonadati</taxon>
        <taxon>Pseudomonadota</taxon>
        <taxon>Gammaproteobacteria</taxon>
        <taxon>Alteromonadales</taxon>
        <taxon>Alteromonadaceae</taxon>
        <taxon>Catenovulum</taxon>
    </lineage>
</organism>
<dbReference type="PANTHER" id="PTHR22807">
    <property type="entry name" value="NOP2 YEAST -RELATED NOL1/NOP2/FMU SUN DOMAIN-CONTAINING"/>
    <property type="match status" value="1"/>
</dbReference>
<dbReference type="GO" id="GO:0003723">
    <property type="term" value="F:RNA binding"/>
    <property type="evidence" value="ECO:0007669"/>
    <property type="project" value="UniProtKB-UniRule"/>
</dbReference>
<dbReference type="PANTHER" id="PTHR22807:SF53">
    <property type="entry name" value="RIBOSOMAL RNA SMALL SUBUNIT METHYLTRANSFERASE B-RELATED"/>
    <property type="match status" value="1"/>
</dbReference>
<comment type="caution">
    <text evidence="7">The sequence shown here is derived from an EMBL/GenBank/DDBJ whole genome shotgun (WGS) entry which is preliminary data.</text>
</comment>
<dbReference type="InterPro" id="IPR023267">
    <property type="entry name" value="RCMT"/>
</dbReference>
<dbReference type="InterPro" id="IPR029063">
    <property type="entry name" value="SAM-dependent_MTases_sf"/>
</dbReference>
<accession>A0A0J8GQ17</accession>
<dbReference type="CDD" id="cd02440">
    <property type="entry name" value="AdoMet_MTases"/>
    <property type="match status" value="1"/>
</dbReference>
<dbReference type="Pfam" id="PF01189">
    <property type="entry name" value="Methyltr_RsmB-F"/>
    <property type="match status" value="1"/>
</dbReference>
<keyword evidence="4 5" id="KW-0694">RNA-binding</keyword>
<feature type="domain" description="SAM-dependent MTase RsmB/NOP-type" evidence="6">
    <location>
        <begin position="158"/>
        <end position="433"/>
    </location>
</feature>
<reference evidence="7 8" key="1">
    <citation type="submission" date="2015-04" db="EMBL/GenBank/DDBJ databases">
        <title>Draft Genome Sequence of the Novel Agar-Digesting Marine Bacterium Q1.</title>
        <authorList>
            <person name="Li Y."/>
            <person name="Li D."/>
            <person name="Chen G."/>
            <person name="Du Z."/>
        </authorList>
    </citation>
    <scope>NUCLEOTIDE SEQUENCE [LARGE SCALE GENOMIC DNA]</scope>
    <source>
        <strain evidence="7 8">Q1</strain>
    </source>
</reference>
<evidence type="ECO:0000256" key="3">
    <source>
        <dbReference type="ARBA" id="ARBA00022691"/>
    </source>
</evidence>
<evidence type="ECO:0000256" key="4">
    <source>
        <dbReference type="ARBA" id="ARBA00022884"/>
    </source>
</evidence>
<dbReference type="InterPro" id="IPR001678">
    <property type="entry name" value="MeTrfase_RsmB-F_NOP2_dom"/>
</dbReference>
<protein>
    <recommendedName>
        <fullName evidence="6">SAM-dependent MTase RsmB/NOP-type domain-containing protein</fullName>
    </recommendedName>
</protein>
<dbReference type="PRINTS" id="PR02008">
    <property type="entry name" value="RCMTFAMILY"/>
</dbReference>
<dbReference type="SUPFAM" id="SSF53335">
    <property type="entry name" value="S-adenosyl-L-methionine-dependent methyltransferases"/>
    <property type="match status" value="1"/>
</dbReference>
<evidence type="ECO:0000313" key="7">
    <source>
        <dbReference type="EMBL" id="KMT64852.1"/>
    </source>
</evidence>
<feature type="binding site" evidence="5">
    <location>
        <position position="331"/>
    </location>
    <ligand>
        <name>S-adenosyl-L-methionine</name>
        <dbReference type="ChEBI" id="CHEBI:59789"/>
    </ligand>
</feature>
<sequence>MFLTLWQDWLYEVRYLSQDKPWPALDRWLKNWFRQQERLPLELQSELSAACYDIFRVLQKIDFLETSYQAKNIISEVDKWDLSWHCQEVENHSARDFVAWFGILFPEHNFATQLTCEARQTWYSSEFKPKWRGQADAESIQVILNGFRPTWLPLLVQRQLISNWDDGKLIDFIKSQEKTPPLWLRADPKLYNELKTSLYKQGVKVALDDNGLMAVGGKGVNQTQEYKQGLIEIQDYASQQIAAAVMVKPGQKVWDACAGAGGKSLAIASKMNNKGSLVATDLQSYKLDELKKRAKRAQLHNVRAFAWDGESALRLPNDVAKQKGFDWVLVDAPCSSAGTWRRNPDAKWRFNQSDTDELVKIQSGILENAAKAVRKGGYLVYATCSWQVAENEAQVADFIANNPGFELVEQKMLGAPDVDSDIMFVATLKLKQD</sequence>
<keyword evidence="2 5" id="KW-0808">Transferase</keyword>
<comment type="similarity">
    <text evidence="5">Belongs to the class I-like SAM-binding methyltransferase superfamily. RsmB/NOP family.</text>
</comment>
<name>A0A0J8GQ17_9ALTE</name>
<dbReference type="GO" id="GO:0008173">
    <property type="term" value="F:RNA methyltransferase activity"/>
    <property type="evidence" value="ECO:0007669"/>
    <property type="project" value="InterPro"/>
</dbReference>
<feature type="binding site" evidence="5">
    <location>
        <position position="308"/>
    </location>
    <ligand>
        <name>S-adenosyl-L-methionine</name>
        <dbReference type="ChEBI" id="CHEBI:59789"/>
    </ligand>
</feature>
<dbReference type="AlphaFoldDB" id="A0A0J8GQ17"/>
<gene>
    <name evidence="7" type="ORF">XM47_12155</name>
</gene>
<dbReference type="Gene3D" id="3.40.50.150">
    <property type="entry name" value="Vaccinia Virus protein VP39"/>
    <property type="match status" value="1"/>
</dbReference>
<evidence type="ECO:0000259" key="6">
    <source>
        <dbReference type="PROSITE" id="PS51686"/>
    </source>
</evidence>
<feature type="active site" description="Nucleophile" evidence="5">
    <location>
        <position position="384"/>
    </location>
</feature>
<evidence type="ECO:0000256" key="1">
    <source>
        <dbReference type="ARBA" id="ARBA00022603"/>
    </source>
</evidence>
<dbReference type="GO" id="GO:0001510">
    <property type="term" value="P:RNA methylation"/>
    <property type="evidence" value="ECO:0007669"/>
    <property type="project" value="InterPro"/>
</dbReference>
<dbReference type="Proteomes" id="UP000037600">
    <property type="component" value="Unassembled WGS sequence"/>
</dbReference>
<keyword evidence="3 5" id="KW-0949">S-adenosyl-L-methionine</keyword>
<dbReference type="STRING" id="1513271.XM47_12155"/>
<comment type="caution">
    <text evidence="5">Lacks conserved residue(s) required for the propagation of feature annotation.</text>
</comment>
<keyword evidence="8" id="KW-1185">Reference proteome</keyword>
<dbReference type="InterPro" id="IPR049560">
    <property type="entry name" value="MeTrfase_RsmB-F_NOP2_cat"/>
</dbReference>
<evidence type="ECO:0000313" key="8">
    <source>
        <dbReference type="Proteomes" id="UP000037600"/>
    </source>
</evidence>
<evidence type="ECO:0000256" key="5">
    <source>
        <dbReference type="PROSITE-ProRule" id="PRU01023"/>
    </source>
</evidence>
<dbReference type="PROSITE" id="PS51686">
    <property type="entry name" value="SAM_MT_RSMB_NOP"/>
    <property type="match status" value="1"/>
</dbReference>
<feature type="binding site" evidence="5">
    <location>
        <position position="281"/>
    </location>
    <ligand>
        <name>S-adenosyl-L-methionine</name>
        <dbReference type="ChEBI" id="CHEBI:59789"/>
    </ligand>
</feature>
<evidence type="ECO:0000256" key="2">
    <source>
        <dbReference type="ARBA" id="ARBA00022679"/>
    </source>
</evidence>
<proteinExistence type="inferred from homology"/>
<dbReference type="EMBL" id="LAZL01000020">
    <property type="protein sequence ID" value="KMT64852.1"/>
    <property type="molecule type" value="Genomic_DNA"/>
</dbReference>
<keyword evidence="1 5" id="KW-0489">Methyltransferase</keyword>